<dbReference type="Pfam" id="PF01594">
    <property type="entry name" value="AI-2E_transport"/>
    <property type="match status" value="1"/>
</dbReference>
<dbReference type="PANTHER" id="PTHR21716">
    <property type="entry name" value="TRANSMEMBRANE PROTEIN"/>
    <property type="match status" value="1"/>
</dbReference>
<keyword evidence="8" id="KW-1185">Reference proteome</keyword>
<feature type="transmembrane region" description="Helical" evidence="6">
    <location>
        <begin position="304"/>
        <end position="330"/>
    </location>
</feature>
<evidence type="ECO:0000256" key="3">
    <source>
        <dbReference type="ARBA" id="ARBA00022692"/>
    </source>
</evidence>
<feature type="transmembrane region" description="Helical" evidence="6">
    <location>
        <begin position="236"/>
        <end position="265"/>
    </location>
</feature>
<dbReference type="Proteomes" id="UP001519345">
    <property type="component" value="Unassembled WGS sequence"/>
</dbReference>
<keyword evidence="3 6" id="KW-0812">Transmembrane</keyword>
<evidence type="ECO:0000256" key="5">
    <source>
        <dbReference type="ARBA" id="ARBA00023136"/>
    </source>
</evidence>
<evidence type="ECO:0000256" key="2">
    <source>
        <dbReference type="ARBA" id="ARBA00009773"/>
    </source>
</evidence>
<evidence type="ECO:0000256" key="6">
    <source>
        <dbReference type="SAM" id="Phobius"/>
    </source>
</evidence>
<feature type="transmembrane region" description="Helical" evidence="6">
    <location>
        <begin position="57"/>
        <end position="82"/>
    </location>
</feature>
<name>A0ABS4IG04_9BACI</name>
<keyword evidence="4 6" id="KW-1133">Transmembrane helix</keyword>
<dbReference type="PANTHER" id="PTHR21716:SF69">
    <property type="entry name" value="TRANSPORT PROTEIN YUBA-RELATED"/>
    <property type="match status" value="1"/>
</dbReference>
<evidence type="ECO:0000313" key="8">
    <source>
        <dbReference type="Proteomes" id="UP001519345"/>
    </source>
</evidence>
<evidence type="ECO:0000256" key="1">
    <source>
        <dbReference type="ARBA" id="ARBA00004141"/>
    </source>
</evidence>
<comment type="similarity">
    <text evidence="2">Belongs to the autoinducer-2 exporter (AI-2E) (TC 2.A.86) family.</text>
</comment>
<organism evidence="7 8">
    <name type="scientific">Virgibacillus natechei</name>
    <dbReference type="NCBI Taxonomy" id="1216297"/>
    <lineage>
        <taxon>Bacteria</taxon>
        <taxon>Bacillati</taxon>
        <taxon>Bacillota</taxon>
        <taxon>Bacilli</taxon>
        <taxon>Bacillales</taxon>
        <taxon>Bacillaceae</taxon>
        <taxon>Virgibacillus</taxon>
    </lineage>
</organism>
<feature type="transmembrane region" description="Helical" evidence="6">
    <location>
        <begin position="143"/>
        <end position="172"/>
    </location>
</feature>
<gene>
    <name evidence="7" type="ORF">J2Z83_001896</name>
</gene>
<dbReference type="RefSeq" id="WP_245301543.1">
    <property type="nucleotide sequence ID" value="NZ_JAGGKX010000008.1"/>
</dbReference>
<comment type="subcellular location">
    <subcellularLocation>
        <location evidence="1">Membrane</location>
        <topology evidence="1">Multi-pass membrane protein</topology>
    </subcellularLocation>
</comment>
<evidence type="ECO:0000313" key="7">
    <source>
        <dbReference type="EMBL" id="MBP1969788.1"/>
    </source>
</evidence>
<dbReference type="InterPro" id="IPR002549">
    <property type="entry name" value="AI-2E-like"/>
</dbReference>
<comment type="caution">
    <text evidence="7">The sequence shown here is derived from an EMBL/GenBank/DDBJ whole genome shotgun (WGS) entry which is preliminary data.</text>
</comment>
<keyword evidence="5 6" id="KW-0472">Membrane</keyword>
<feature type="transmembrane region" description="Helical" evidence="6">
    <location>
        <begin position="27"/>
        <end position="45"/>
    </location>
</feature>
<sequence>MVFFILLFLLIWLISLTDFIFIPVLQILGAIAFPMIGAGLLFYLTKPITQLLEKYKINRVVSIILVFLLIIVLITLFIFYIWPIAQRQIYNLINAAPSMFKMVEDFITYWQTNYSEIPDQVITSINDFIDDIPGHLESIINNLFGFIGSFIGQVFTIVAGFVLIPFFLFFMLKDGEKLAPFITKIFDEKKAKNIRSLLSKVDHVLGSFIQGQLIVSFCVGILLLIGYLIIGLEYALALSLFAMLMNVIPYLGPFIAVAPALIVGAIQDPTNLIWVSLIMIIAQQIESTLISPNVMGQVLDLHPLTIIVVILAAGSLAGIVGILFAVPFYATLKTIIVHFYETYTESKKNKKDALI</sequence>
<dbReference type="EMBL" id="JAGGKX010000008">
    <property type="protein sequence ID" value="MBP1969788.1"/>
    <property type="molecule type" value="Genomic_DNA"/>
</dbReference>
<reference evidence="7 8" key="1">
    <citation type="submission" date="2021-03" db="EMBL/GenBank/DDBJ databases">
        <title>Genomic Encyclopedia of Type Strains, Phase IV (KMG-IV): sequencing the most valuable type-strain genomes for metagenomic binning, comparative biology and taxonomic classification.</title>
        <authorList>
            <person name="Goeker M."/>
        </authorList>
    </citation>
    <scope>NUCLEOTIDE SEQUENCE [LARGE SCALE GENOMIC DNA]</scope>
    <source>
        <strain evidence="7 8">DSM 25609</strain>
    </source>
</reference>
<proteinExistence type="inferred from homology"/>
<evidence type="ECO:0000256" key="4">
    <source>
        <dbReference type="ARBA" id="ARBA00022989"/>
    </source>
</evidence>
<feature type="transmembrane region" description="Helical" evidence="6">
    <location>
        <begin position="272"/>
        <end position="292"/>
    </location>
</feature>
<protein>
    <submittedName>
        <fullName evidence="7">PurR-regulated permease PerM</fullName>
    </submittedName>
</protein>
<accession>A0ABS4IG04</accession>
<feature type="transmembrane region" description="Helical" evidence="6">
    <location>
        <begin position="204"/>
        <end position="230"/>
    </location>
</feature>